<dbReference type="SUPFAM" id="SSF52266">
    <property type="entry name" value="SGNH hydrolase"/>
    <property type="match status" value="1"/>
</dbReference>
<gene>
    <name evidence="4" type="ORF">QQX98_011285</name>
</gene>
<evidence type="ECO:0000256" key="3">
    <source>
        <dbReference type="SAM" id="SignalP"/>
    </source>
</evidence>
<feature type="chain" id="PRO_5046105543" description="Acetylesterase" evidence="3">
    <location>
        <begin position="21"/>
        <end position="377"/>
    </location>
</feature>
<dbReference type="InterPro" id="IPR001087">
    <property type="entry name" value="GDSL"/>
</dbReference>
<evidence type="ECO:0000313" key="5">
    <source>
        <dbReference type="Proteomes" id="UP001498476"/>
    </source>
</evidence>
<dbReference type="InterPro" id="IPR036514">
    <property type="entry name" value="SGNH_hydro_sf"/>
</dbReference>
<protein>
    <recommendedName>
        <fullName evidence="6">Acetylesterase</fullName>
    </recommendedName>
</protein>
<feature type="signal peptide" evidence="3">
    <location>
        <begin position="1"/>
        <end position="20"/>
    </location>
</feature>
<reference evidence="4 5" key="1">
    <citation type="journal article" date="2025" name="Microbiol. Resour. Announc.">
        <title>Draft genome sequences for Neonectria magnoliae and Neonectria punicea, canker pathogens of Liriodendron tulipifera and Acer saccharum in West Virginia.</title>
        <authorList>
            <person name="Petronek H.M."/>
            <person name="Kasson M.T."/>
            <person name="Metheny A.M."/>
            <person name="Stauder C.M."/>
            <person name="Lovett B."/>
            <person name="Lynch S.C."/>
            <person name="Garnas J.R."/>
            <person name="Kasson L.R."/>
            <person name="Stajich J.E."/>
        </authorList>
    </citation>
    <scope>NUCLEOTIDE SEQUENCE [LARGE SCALE GENOMIC DNA]</scope>
    <source>
        <strain evidence="4 5">NRRL 64653</strain>
    </source>
</reference>
<dbReference type="PANTHER" id="PTHR45648:SF22">
    <property type="entry name" value="GDSL LIPASE_ACYLHYDROLASE FAMILY PROTEIN (AFU_ORTHOLOGUE AFUA_4G14700)"/>
    <property type="match status" value="1"/>
</dbReference>
<evidence type="ECO:0000256" key="2">
    <source>
        <dbReference type="SAM" id="MobiDB-lite"/>
    </source>
</evidence>
<evidence type="ECO:0000256" key="1">
    <source>
        <dbReference type="ARBA" id="ARBA00022801"/>
    </source>
</evidence>
<dbReference type="Proteomes" id="UP001498476">
    <property type="component" value="Unassembled WGS sequence"/>
</dbReference>
<keyword evidence="1" id="KW-0378">Hydrolase</keyword>
<dbReference type="Pfam" id="PF00657">
    <property type="entry name" value="Lipase_GDSL"/>
    <property type="match status" value="1"/>
</dbReference>
<name>A0ABR1GME7_9HYPO</name>
<comment type="caution">
    <text evidence="4">The sequence shown here is derived from an EMBL/GenBank/DDBJ whole genome shotgun (WGS) entry which is preliminary data.</text>
</comment>
<evidence type="ECO:0000313" key="4">
    <source>
        <dbReference type="EMBL" id="KAK7402975.1"/>
    </source>
</evidence>
<evidence type="ECO:0008006" key="6">
    <source>
        <dbReference type="Google" id="ProtNLM"/>
    </source>
</evidence>
<sequence length="377" mass="41213">MRFPFLTTGLAVLSAASVLAADPERTYFFTFGDSYTKTLWDPAGTPPSDDNPIGNPALPGRTSAGGMNWGGFMVTKFNASSVYLYNFARGGAVVDTTLIPAATYPAEMIDLVRQVQLFNDTLSAAPSFAPWTAQNSIAAIWMGGNDIKATFTILNLPQRHATLMKRYMEQVEKLYVMGVRNFIFLTTALQQKLSTTKYNRLNFAVDQFNSVLLSSVATFKAAKSDVNVKTIDTLGPFASAFQNPTEFGSPDELCYNRDGISCLWYDNYHPGYFIEELVAVDVAKSWGSGVFECTQDICSNTPAPTPIPTRTPSTTSTTTTTSSSTTTSPDSSSDSSTAESTSTADGTSTTSHPSKHYQYNVKFYKHNTKPYQHNLKH</sequence>
<dbReference type="Gene3D" id="3.40.50.1110">
    <property type="entry name" value="SGNH hydrolase"/>
    <property type="match status" value="1"/>
</dbReference>
<feature type="region of interest" description="Disordered" evidence="2">
    <location>
        <begin position="301"/>
        <end position="354"/>
    </location>
</feature>
<keyword evidence="3" id="KW-0732">Signal</keyword>
<keyword evidence="5" id="KW-1185">Reference proteome</keyword>
<accession>A0ABR1GME7</accession>
<proteinExistence type="predicted"/>
<dbReference type="EMBL" id="JAZAVJ010000270">
    <property type="protein sequence ID" value="KAK7402975.1"/>
    <property type="molecule type" value="Genomic_DNA"/>
</dbReference>
<dbReference type="InterPro" id="IPR051058">
    <property type="entry name" value="GDSL_Est/Lipase"/>
</dbReference>
<organism evidence="4 5">
    <name type="scientific">Neonectria punicea</name>
    <dbReference type="NCBI Taxonomy" id="979145"/>
    <lineage>
        <taxon>Eukaryota</taxon>
        <taxon>Fungi</taxon>
        <taxon>Dikarya</taxon>
        <taxon>Ascomycota</taxon>
        <taxon>Pezizomycotina</taxon>
        <taxon>Sordariomycetes</taxon>
        <taxon>Hypocreomycetidae</taxon>
        <taxon>Hypocreales</taxon>
        <taxon>Nectriaceae</taxon>
        <taxon>Neonectria</taxon>
    </lineage>
</organism>
<dbReference type="PANTHER" id="PTHR45648">
    <property type="entry name" value="GDSL LIPASE/ACYLHYDROLASE FAMILY PROTEIN (AFU_ORTHOLOGUE AFUA_4G14700)"/>
    <property type="match status" value="1"/>
</dbReference>
<feature type="compositionally biased region" description="Low complexity" evidence="2">
    <location>
        <begin position="310"/>
        <end position="351"/>
    </location>
</feature>